<proteinExistence type="predicted"/>
<keyword evidence="1" id="KW-0343">GTPase activation</keyword>
<feature type="region of interest" description="Disordered" evidence="3">
    <location>
        <begin position="918"/>
        <end position="1015"/>
    </location>
</feature>
<feature type="compositionally biased region" description="Polar residues" evidence="3">
    <location>
        <begin position="195"/>
        <end position="210"/>
    </location>
</feature>
<feature type="compositionally biased region" description="Polar residues" evidence="3">
    <location>
        <begin position="241"/>
        <end position="251"/>
    </location>
</feature>
<feature type="region of interest" description="Disordered" evidence="3">
    <location>
        <begin position="1"/>
        <end position="61"/>
    </location>
</feature>
<keyword evidence="2" id="KW-0175">Coiled coil</keyword>
<feature type="compositionally biased region" description="Low complexity" evidence="3">
    <location>
        <begin position="345"/>
        <end position="360"/>
    </location>
</feature>
<dbReference type="InterPro" id="IPR050729">
    <property type="entry name" value="Rho-GAP"/>
</dbReference>
<dbReference type="Gene3D" id="1.10.555.10">
    <property type="entry name" value="Rho GTPase activation protein"/>
    <property type="match status" value="1"/>
</dbReference>
<evidence type="ECO:0000313" key="9">
    <source>
        <dbReference type="Proteomes" id="UP000814176"/>
    </source>
</evidence>
<feature type="compositionally biased region" description="Basic and acidic residues" evidence="3">
    <location>
        <begin position="143"/>
        <end position="158"/>
    </location>
</feature>
<feature type="compositionally biased region" description="Basic and acidic residues" evidence="3">
    <location>
        <begin position="23"/>
        <end position="33"/>
    </location>
</feature>
<keyword evidence="4" id="KW-0812">Transmembrane</keyword>
<feature type="compositionally biased region" description="Low complexity" evidence="3">
    <location>
        <begin position="1334"/>
        <end position="1349"/>
    </location>
</feature>
<keyword evidence="9" id="KW-1185">Reference proteome</keyword>
<feature type="transmembrane region" description="Helical" evidence="4">
    <location>
        <begin position="1161"/>
        <end position="1185"/>
    </location>
</feature>
<dbReference type="Pfam" id="PF00169">
    <property type="entry name" value="PH"/>
    <property type="match status" value="1"/>
</dbReference>
<dbReference type="PROSITE" id="PS50195">
    <property type="entry name" value="PX"/>
    <property type="match status" value="1"/>
</dbReference>
<dbReference type="InterPro" id="IPR036871">
    <property type="entry name" value="PX_dom_sf"/>
</dbReference>
<dbReference type="PANTHER" id="PTHR23176">
    <property type="entry name" value="RHO/RAC/CDC GTPASE-ACTIVATING PROTEIN"/>
    <property type="match status" value="1"/>
</dbReference>
<evidence type="ECO:0000259" key="7">
    <source>
        <dbReference type="PROSITE" id="PS50238"/>
    </source>
</evidence>
<dbReference type="InterPro" id="IPR001683">
    <property type="entry name" value="PX_dom"/>
</dbReference>
<dbReference type="RefSeq" id="XP_047781756.1">
    <property type="nucleotide sequence ID" value="XM_047923029.1"/>
</dbReference>
<dbReference type="Pfam" id="PF00787">
    <property type="entry name" value="PX"/>
    <property type="match status" value="1"/>
</dbReference>
<dbReference type="PANTHER" id="PTHR23176:SF129">
    <property type="entry name" value="RHO GTPASE ACTIVATING PROTEIN AT 16F, ISOFORM E-RELATED"/>
    <property type="match status" value="1"/>
</dbReference>
<dbReference type="EMBL" id="JADCUA010000005">
    <property type="protein sequence ID" value="KAH9840106.1"/>
    <property type="molecule type" value="Genomic_DNA"/>
</dbReference>
<evidence type="ECO:0000259" key="5">
    <source>
        <dbReference type="PROSITE" id="PS50003"/>
    </source>
</evidence>
<dbReference type="SMART" id="SM00324">
    <property type="entry name" value="RhoGAP"/>
    <property type="match status" value="1"/>
</dbReference>
<feature type="region of interest" description="Disordered" evidence="3">
    <location>
        <begin position="398"/>
        <end position="492"/>
    </location>
</feature>
<evidence type="ECO:0008006" key="10">
    <source>
        <dbReference type="Google" id="ProtNLM"/>
    </source>
</evidence>
<dbReference type="CDD" id="cd13277">
    <property type="entry name" value="PH_Bem3"/>
    <property type="match status" value="1"/>
</dbReference>
<feature type="region of interest" description="Disordered" evidence="3">
    <location>
        <begin position="1264"/>
        <end position="1397"/>
    </location>
</feature>
<feature type="domain" description="Rho-GAP" evidence="7">
    <location>
        <begin position="1046"/>
        <end position="1242"/>
    </location>
</feature>
<evidence type="ECO:0000256" key="3">
    <source>
        <dbReference type="SAM" id="MobiDB-lite"/>
    </source>
</evidence>
<feature type="compositionally biased region" description="Low complexity" evidence="3">
    <location>
        <begin position="159"/>
        <end position="181"/>
    </location>
</feature>
<feature type="compositionally biased region" description="Polar residues" evidence="3">
    <location>
        <begin position="822"/>
        <end position="847"/>
    </location>
</feature>
<reference evidence="8 9" key="1">
    <citation type="journal article" date="2021" name="Environ. Microbiol.">
        <title>Gene family expansions and transcriptome signatures uncover fungal adaptations to wood decay.</title>
        <authorList>
            <person name="Hage H."/>
            <person name="Miyauchi S."/>
            <person name="Viragh M."/>
            <person name="Drula E."/>
            <person name="Min B."/>
            <person name="Chaduli D."/>
            <person name="Navarro D."/>
            <person name="Favel A."/>
            <person name="Norest M."/>
            <person name="Lesage-Meessen L."/>
            <person name="Balint B."/>
            <person name="Merenyi Z."/>
            <person name="de Eugenio L."/>
            <person name="Morin E."/>
            <person name="Martinez A.T."/>
            <person name="Baldrian P."/>
            <person name="Stursova M."/>
            <person name="Martinez M.J."/>
            <person name="Novotny C."/>
            <person name="Magnuson J.K."/>
            <person name="Spatafora J.W."/>
            <person name="Maurice S."/>
            <person name="Pangilinan J."/>
            <person name="Andreopoulos W."/>
            <person name="LaButti K."/>
            <person name="Hundley H."/>
            <person name="Na H."/>
            <person name="Kuo A."/>
            <person name="Barry K."/>
            <person name="Lipzen A."/>
            <person name="Henrissat B."/>
            <person name="Riley R."/>
            <person name="Ahrendt S."/>
            <person name="Nagy L.G."/>
            <person name="Grigoriev I.V."/>
            <person name="Martin F."/>
            <person name="Rosso M.N."/>
        </authorList>
    </citation>
    <scope>NUCLEOTIDE SEQUENCE [LARGE SCALE GENOMIC DNA]</scope>
    <source>
        <strain evidence="8 9">CIRM-BRFM 1785</strain>
    </source>
</reference>
<dbReference type="InterPro" id="IPR001849">
    <property type="entry name" value="PH_domain"/>
</dbReference>
<dbReference type="SMART" id="SM00233">
    <property type="entry name" value="PH"/>
    <property type="match status" value="1"/>
</dbReference>
<feature type="domain" description="PH" evidence="5">
    <location>
        <begin position="689"/>
        <end position="799"/>
    </location>
</feature>
<evidence type="ECO:0000313" key="8">
    <source>
        <dbReference type="EMBL" id="KAH9840106.1"/>
    </source>
</evidence>
<keyword evidence="4" id="KW-1133">Transmembrane helix</keyword>
<keyword evidence="4" id="KW-0472">Membrane</keyword>
<feature type="compositionally biased region" description="Polar residues" evidence="3">
    <location>
        <begin position="34"/>
        <end position="61"/>
    </location>
</feature>
<feature type="region of interest" description="Disordered" evidence="3">
    <location>
        <begin position="304"/>
        <end position="383"/>
    </location>
</feature>
<feature type="compositionally biased region" description="Pro residues" evidence="3">
    <location>
        <begin position="948"/>
        <end position="958"/>
    </location>
</feature>
<dbReference type="SUPFAM" id="SSF48350">
    <property type="entry name" value="GTPase activation domain, GAP"/>
    <property type="match status" value="1"/>
</dbReference>
<dbReference type="SUPFAM" id="SSF50729">
    <property type="entry name" value="PH domain-like"/>
    <property type="match status" value="1"/>
</dbReference>
<dbReference type="PROSITE" id="PS50003">
    <property type="entry name" value="PH_DOMAIN"/>
    <property type="match status" value="1"/>
</dbReference>
<sequence length="1397" mass="150603">MAAALSHMLSANGRIEEGPDVGSSRDRERHDSNRSQQFQSPAALRTQPSFNASQASAPSSQTVTVENMLAAHVNARDPVRSALDTAVAERNSLSLQNTQLWKLIEKQRSGYGQLMKELERVRGERDAYKARLRAAGENTDALLRSHRDREKREGKEATLRSSSSHSQLRGSEGSVSSSYASDPRAHVARKGSADTARSLQHSHSQEQTLRSHPLKRDLSGSQSSLNLPASSSRGLPAAPSPLSTIATTRGQSFPRDVTPDGRSTVNQTMSPTQQSFTQTSSSNSISSSSTVNADLADPVLGQWQSGYRPSIDTARPTGKVLLTPAPDSTRPLRDSLPTRVPPSPHTQSPSTQHSSPDTPSNHSLSPYSNGGEPNARPGLSRESRISLPEEAKRYYANLADSPMPSPGLGSSEMSSSESPAKTQLPLVAEVAESLRSQSGTPASSSGARSRSTTAVGDEAAPFLDMGDGDSMHSSEQGRPSITENGLPYDDRDSTLTRREKEAIPEDFPLPPSTNNFPYPAGDMLRVAQPQTSEPPRTPVSPFPMPDVAPQMKFRALPLLASDLPHTEVNVVTSTIRPNERGKEVLSFVVLVNPGGGKDPWKVEKMYSDVLALDARMRATLSKNVLKKMVALPEGRMWRDHAPAKVDQRKHALHDYLRSLIALPVKNKDEVIAFFTSDIVREAQKPVSQPGYKEGYLTKRGKNFGGWKTRYFVLQGPSLEYYESRGGAHLGSITITGAQIGRQQKAPDRRDADEDNEYRHAFLIIEAKRGPAGSSSRHVLCAGSDEERDSWVEELVRYVTGAYTEDQVAVVQNGPSPIAVGSAAQNGQAQSRASTSTNGPNDAYSTPNSRRDVGRGDFANGRMPAHMYESTPSPVKSMVTPSPLERSSIDVAPLSNSMPTTSPLIGEDAEMPAGISQRANSELGHYADLRTPDQSRKKNRRMSVNPSKAPIPEPIPERTPSPDKEAAIATTPKVDAHGKVKISGPMNGTPIPAGYKFGGKDERPEPTPPSYNDRREKAKSRTFWGAFGRQHDKPAVPTLAPRPVFGVPLDESLDVAQIASLPAIVFRCIQYLEAKKAEQEEGIYRLSGSSAVIKSLKDRFNAEGDVDLLSSDEYWDPHAIAGLLKTFLRELPASILTRDLHLRFLSVIDFVDPQERIRELSVLIASLPIANYSLLRALTAHLILIVQNANINKMTMRNVGIVFSPTLGIPAGVFSLMLGEFKRVFNVDGTLEESAPAEEEEVVDRRNSRRYTDAAADQLLGLSGRALPVSNDDAPSDEGDEASVIEDSTEGTYENDGDYVGSSAGSSAVNLPPGSGAAPSASLQVPEQTGGMAPVSSVSRSRASNVAATRGLNISTSDRANHRNSHIMGLPSSPRPSLRAASSGAPSPGAGGSPLTPR</sequence>
<feature type="compositionally biased region" description="Low complexity" evidence="3">
    <location>
        <begin position="267"/>
        <end position="290"/>
    </location>
</feature>
<dbReference type="Pfam" id="PF00620">
    <property type="entry name" value="RhoGAP"/>
    <property type="match status" value="1"/>
</dbReference>
<dbReference type="Proteomes" id="UP000814176">
    <property type="component" value="Unassembled WGS sequence"/>
</dbReference>
<feature type="compositionally biased region" description="Low complexity" evidence="3">
    <location>
        <begin position="438"/>
        <end position="454"/>
    </location>
</feature>
<accession>A0ABQ8KP66</accession>
<evidence type="ECO:0000256" key="4">
    <source>
        <dbReference type="SAM" id="Phobius"/>
    </source>
</evidence>
<feature type="compositionally biased region" description="Basic and acidic residues" evidence="3">
    <location>
        <begin position="924"/>
        <end position="935"/>
    </location>
</feature>
<feature type="compositionally biased region" description="Acidic residues" evidence="3">
    <location>
        <begin position="1273"/>
        <end position="1296"/>
    </location>
</feature>
<feature type="compositionally biased region" description="Low complexity" evidence="3">
    <location>
        <begin position="219"/>
        <end position="232"/>
    </location>
</feature>
<evidence type="ECO:0000259" key="6">
    <source>
        <dbReference type="PROSITE" id="PS50195"/>
    </source>
</evidence>
<feature type="region of interest" description="Disordered" evidence="3">
    <location>
        <begin position="818"/>
        <end position="896"/>
    </location>
</feature>
<dbReference type="InterPro" id="IPR008936">
    <property type="entry name" value="Rho_GTPase_activation_prot"/>
</dbReference>
<feature type="compositionally biased region" description="Low complexity" evidence="3">
    <location>
        <begin position="406"/>
        <end position="419"/>
    </location>
</feature>
<dbReference type="PROSITE" id="PS50238">
    <property type="entry name" value="RHOGAP"/>
    <property type="match status" value="1"/>
</dbReference>
<protein>
    <recommendedName>
        <fullName evidence="10">RhoGAP-domain-containing protein</fullName>
    </recommendedName>
</protein>
<dbReference type="CDD" id="cd06093">
    <property type="entry name" value="PX_domain"/>
    <property type="match status" value="1"/>
</dbReference>
<feature type="compositionally biased region" description="Polar residues" evidence="3">
    <location>
        <begin position="471"/>
        <end position="483"/>
    </location>
</feature>
<dbReference type="InterPro" id="IPR000198">
    <property type="entry name" value="RhoGAP_dom"/>
</dbReference>
<gene>
    <name evidence="8" type="ORF">C8Q71DRAFT_745832</name>
</gene>
<name>A0ABQ8KP66_9APHY</name>
<dbReference type="Gene3D" id="2.30.29.30">
    <property type="entry name" value="Pleckstrin-homology domain (PH domain)/Phosphotyrosine-binding domain (PTB)"/>
    <property type="match status" value="1"/>
</dbReference>
<dbReference type="SUPFAM" id="SSF64268">
    <property type="entry name" value="PX domain"/>
    <property type="match status" value="1"/>
</dbReference>
<organism evidence="8 9">
    <name type="scientific">Rhodofomes roseus</name>
    <dbReference type="NCBI Taxonomy" id="34475"/>
    <lineage>
        <taxon>Eukaryota</taxon>
        <taxon>Fungi</taxon>
        <taxon>Dikarya</taxon>
        <taxon>Basidiomycota</taxon>
        <taxon>Agaricomycotina</taxon>
        <taxon>Agaricomycetes</taxon>
        <taxon>Polyporales</taxon>
        <taxon>Rhodofomes</taxon>
    </lineage>
</organism>
<feature type="region of interest" description="Disordered" evidence="3">
    <location>
        <begin position="139"/>
        <end position="290"/>
    </location>
</feature>
<evidence type="ECO:0000256" key="1">
    <source>
        <dbReference type="ARBA" id="ARBA00022468"/>
    </source>
</evidence>
<feature type="domain" description="PX" evidence="6">
    <location>
        <begin position="565"/>
        <end position="681"/>
    </location>
</feature>
<evidence type="ECO:0000256" key="2">
    <source>
        <dbReference type="SAM" id="Coils"/>
    </source>
</evidence>
<dbReference type="InterPro" id="IPR011993">
    <property type="entry name" value="PH-like_dom_sf"/>
</dbReference>
<dbReference type="GeneID" id="72003761"/>
<comment type="caution">
    <text evidence="8">The sequence shown here is derived from an EMBL/GenBank/DDBJ whole genome shotgun (WGS) entry which is preliminary data.</text>
</comment>
<feature type="transmembrane region" description="Helical" evidence="4">
    <location>
        <begin position="1197"/>
        <end position="1217"/>
    </location>
</feature>
<feature type="coiled-coil region" evidence="2">
    <location>
        <begin position="111"/>
        <end position="138"/>
    </location>
</feature>
<dbReference type="Gene3D" id="3.30.1520.10">
    <property type="entry name" value="Phox-like domain"/>
    <property type="match status" value="1"/>
</dbReference>
<feature type="compositionally biased region" description="Low complexity" evidence="3">
    <location>
        <begin position="1368"/>
        <end position="1397"/>
    </location>
</feature>